<evidence type="ECO:0000256" key="3">
    <source>
        <dbReference type="ARBA" id="ARBA00022960"/>
    </source>
</evidence>
<dbReference type="PANTHER" id="PTHR36174">
    <property type="entry name" value="LIPID II:GLYCINE GLYCYLTRANSFERASE"/>
    <property type="match status" value="1"/>
</dbReference>
<evidence type="ECO:0000256" key="5">
    <source>
        <dbReference type="ARBA" id="ARBA00023315"/>
    </source>
</evidence>
<dbReference type="GO" id="GO:0071555">
    <property type="term" value="P:cell wall organization"/>
    <property type="evidence" value="ECO:0007669"/>
    <property type="project" value="UniProtKB-KW"/>
</dbReference>
<dbReference type="InterPro" id="IPR050644">
    <property type="entry name" value="PG_Glycine_Bridge_Synth"/>
</dbReference>
<evidence type="ECO:0000256" key="1">
    <source>
        <dbReference type="ARBA" id="ARBA00009943"/>
    </source>
</evidence>
<dbReference type="Pfam" id="PF02388">
    <property type="entry name" value="FemAB"/>
    <property type="match status" value="2"/>
</dbReference>
<keyword evidence="4" id="KW-0573">Peptidoglycan synthesis</keyword>
<evidence type="ECO:0000313" key="7">
    <source>
        <dbReference type="EMBL" id="TDC33084.1"/>
    </source>
</evidence>
<dbReference type="GO" id="GO:0009252">
    <property type="term" value="P:peptidoglycan biosynthetic process"/>
    <property type="evidence" value="ECO:0007669"/>
    <property type="project" value="UniProtKB-KW"/>
</dbReference>
<accession>A0A4R4QCF7</accession>
<dbReference type="PROSITE" id="PS51191">
    <property type="entry name" value="FEMABX"/>
    <property type="match status" value="1"/>
</dbReference>
<evidence type="ECO:0000256" key="2">
    <source>
        <dbReference type="ARBA" id="ARBA00022679"/>
    </source>
</evidence>
<dbReference type="Gene3D" id="3.40.630.30">
    <property type="match status" value="2"/>
</dbReference>
<name>A0A4R4QCF7_9ACTN</name>
<dbReference type="EMBL" id="SMKA01000017">
    <property type="protein sequence ID" value="TDC33084.1"/>
    <property type="molecule type" value="Genomic_DNA"/>
</dbReference>
<evidence type="ECO:0000256" key="4">
    <source>
        <dbReference type="ARBA" id="ARBA00022984"/>
    </source>
</evidence>
<dbReference type="GO" id="GO:0008360">
    <property type="term" value="P:regulation of cell shape"/>
    <property type="evidence" value="ECO:0007669"/>
    <property type="project" value="UniProtKB-KW"/>
</dbReference>
<proteinExistence type="inferred from homology"/>
<dbReference type="Proteomes" id="UP000295075">
    <property type="component" value="Unassembled WGS sequence"/>
</dbReference>
<keyword evidence="5" id="KW-0012">Acyltransferase</keyword>
<comment type="caution">
    <text evidence="7">The sequence shown here is derived from an EMBL/GenBank/DDBJ whole genome shotgun (WGS) entry which is preliminary data.</text>
</comment>
<keyword evidence="8" id="KW-1185">Reference proteome</keyword>
<sequence>MHFHSIWAFAQNKTEIDSSPPFPGGFFVAPTPGPVRRISSPRVTFRRSAPSLLVEAIAGEALVRTEVRTRSEVLEIGVIAPEEYHPLADIHGGRSFLQVASWADVKTEWSSELLAWRDSDGSAVGTTLVLYRRLPGVSRWYAYLPEGPDIDWADPRLERWLDPLLEHLDRRQVFAVRLGPPAVLKRWQASTLKNSVRRGRRVDDVLPDVVEPVGSSVAERLRDLGWSRGGEEGTGGDAQPRYLFQVPISGRTPAELWAGLSKEWKRNIQKAEKSGIEIRQGTESDLPAFFELLQTTEHRNGFRLGRSLAYYQRQYRVMNAERPGRMRLYLSTWHGEVLAAHTMNVVGRRVWYQSGASANHHRDVRPSHILQWRMMTDAQQLGADRYDMRGVSDSLDPEDRAFGLLRWKLGTGGELVQTVGEWERALPGPINQLLLRAMTRYRTRG</sequence>
<comment type="similarity">
    <text evidence="1">Belongs to the FemABX family.</text>
</comment>
<keyword evidence="6" id="KW-0961">Cell wall biogenesis/degradation</keyword>
<dbReference type="OrthoDB" id="9793335at2"/>
<dbReference type="InterPro" id="IPR016181">
    <property type="entry name" value="Acyl_CoA_acyltransferase"/>
</dbReference>
<evidence type="ECO:0000313" key="8">
    <source>
        <dbReference type="Proteomes" id="UP000295075"/>
    </source>
</evidence>
<dbReference type="SUPFAM" id="SSF55729">
    <property type="entry name" value="Acyl-CoA N-acyltransferases (Nat)"/>
    <property type="match status" value="2"/>
</dbReference>
<dbReference type="InterPro" id="IPR003447">
    <property type="entry name" value="FEMABX"/>
</dbReference>
<dbReference type="AlphaFoldDB" id="A0A4R4QCF7"/>
<reference evidence="7 8" key="1">
    <citation type="submission" date="2019-03" db="EMBL/GenBank/DDBJ databases">
        <title>Draft genome sequences of novel Actinobacteria.</title>
        <authorList>
            <person name="Sahin N."/>
            <person name="Ay H."/>
            <person name="Saygin H."/>
        </authorList>
    </citation>
    <scope>NUCLEOTIDE SEQUENCE [LARGE SCALE GENOMIC DNA]</scope>
    <source>
        <strain evidence="7 8">JCM 30547</strain>
    </source>
</reference>
<keyword evidence="2 7" id="KW-0808">Transferase</keyword>
<protein>
    <submittedName>
        <fullName evidence="7">Peptidoglycan bridge formation glycyltransferase FemA/FemB family protein</fullName>
    </submittedName>
</protein>
<gene>
    <name evidence="7" type="ORF">E1261_07155</name>
</gene>
<keyword evidence="3" id="KW-0133">Cell shape</keyword>
<dbReference type="GO" id="GO:0016755">
    <property type="term" value="F:aminoacyltransferase activity"/>
    <property type="evidence" value="ECO:0007669"/>
    <property type="project" value="InterPro"/>
</dbReference>
<organism evidence="7 8">
    <name type="scientific">Kribbella albertanoniae</name>
    <dbReference type="NCBI Taxonomy" id="1266829"/>
    <lineage>
        <taxon>Bacteria</taxon>
        <taxon>Bacillati</taxon>
        <taxon>Actinomycetota</taxon>
        <taxon>Actinomycetes</taxon>
        <taxon>Propionibacteriales</taxon>
        <taxon>Kribbellaceae</taxon>
        <taxon>Kribbella</taxon>
    </lineage>
</organism>
<evidence type="ECO:0000256" key="6">
    <source>
        <dbReference type="ARBA" id="ARBA00023316"/>
    </source>
</evidence>
<dbReference type="PANTHER" id="PTHR36174:SF1">
    <property type="entry name" value="LIPID II:GLYCINE GLYCYLTRANSFERASE"/>
    <property type="match status" value="1"/>
</dbReference>